<proteinExistence type="predicted"/>
<evidence type="ECO:0000313" key="2">
    <source>
        <dbReference type="Proteomes" id="UP001140234"/>
    </source>
</evidence>
<sequence length="604" mass="64632">RGLCRGQVAEYYIYADRPTDKEDWYFALLWSSLEYASLDNSDSESPASPARTDTSSAAPKPDGDGGALGARSPPTGKQAVPLTGAAREQARLRMRRSCMVPDRAGIDAILQTVARRGSLHSAGLVCEDEWLNAIVGRIFIGTYRTEWARQHFIRKMQTKFDRVKRPAFLDRVVVADLDVGDNVPLITNPKLEVFDANGQVDLSMYMHYTGGFRLVLDTAVKLGSLRLTISLAVVLQNVAGKMLLRFKPAPSNRFWLAFYEMPTIGLSVSPVFMQKQVKYAAVSQAIEKQVYDMVRLSLVLPHMDDTVFFPTSFDDGGILEQALKDFRDAGLDKECTPNGGTPAPNTQSDAVSSSGSSTRTRASDQILAGAGLDRATTSECSAASRRDTATPVTLSDCSTSSSVGLLIGSTAVPRGSPTPLAAQPTAANSTFSEAAASWFKRAKGSQAAESAKTWWQSLQQNGITGDATNSSQQQLPLAPATAPSTATAATAPGPKEARAGTHTTSTDESAESDSHSPSRQRRSSQTRASPVAVTAGRENRSSNAVQMVRLDGGSSSSVFSGQSAATDSLLVRRRPAAQPADSDVQLPARRQSVRPSNSPQTPVH</sequence>
<evidence type="ECO:0000313" key="1">
    <source>
        <dbReference type="EMBL" id="KAJ2765738.1"/>
    </source>
</evidence>
<accession>A0ACC1JRL3</accession>
<keyword evidence="2" id="KW-1185">Reference proteome</keyword>
<feature type="non-terminal residue" evidence="1">
    <location>
        <position position="1"/>
    </location>
</feature>
<reference evidence="1" key="1">
    <citation type="submission" date="2022-07" db="EMBL/GenBank/DDBJ databases">
        <title>Phylogenomic reconstructions and comparative analyses of Kickxellomycotina fungi.</title>
        <authorList>
            <person name="Reynolds N.K."/>
            <person name="Stajich J.E."/>
            <person name="Barry K."/>
            <person name="Grigoriev I.V."/>
            <person name="Crous P."/>
            <person name="Smith M.E."/>
        </authorList>
    </citation>
    <scope>NUCLEOTIDE SEQUENCE</scope>
    <source>
        <strain evidence="1">CBS 109366</strain>
    </source>
</reference>
<gene>
    <name evidence="1" type="ORF">IWQ57_004658</name>
</gene>
<organism evidence="1 2">
    <name type="scientific">Coemansia nantahalensis</name>
    <dbReference type="NCBI Taxonomy" id="2789366"/>
    <lineage>
        <taxon>Eukaryota</taxon>
        <taxon>Fungi</taxon>
        <taxon>Fungi incertae sedis</taxon>
        <taxon>Zoopagomycota</taxon>
        <taxon>Kickxellomycotina</taxon>
        <taxon>Kickxellomycetes</taxon>
        <taxon>Kickxellales</taxon>
        <taxon>Kickxellaceae</taxon>
        <taxon>Coemansia</taxon>
    </lineage>
</organism>
<protein>
    <submittedName>
        <fullName evidence="1">Uncharacterized protein</fullName>
    </submittedName>
</protein>
<dbReference type="EMBL" id="JANBUJ010001912">
    <property type="protein sequence ID" value="KAJ2765738.1"/>
    <property type="molecule type" value="Genomic_DNA"/>
</dbReference>
<name>A0ACC1JRL3_9FUNG</name>
<dbReference type="Proteomes" id="UP001140234">
    <property type="component" value="Unassembled WGS sequence"/>
</dbReference>
<comment type="caution">
    <text evidence="1">The sequence shown here is derived from an EMBL/GenBank/DDBJ whole genome shotgun (WGS) entry which is preliminary data.</text>
</comment>